<name>A0A1J5PWP7_9ZZZZ</name>
<gene>
    <name evidence="1" type="ORF">GALL_461270</name>
</gene>
<comment type="caution">
    <text evidence="1">The sequence shown here is derived from an EMBL/GenBank/DDBJ whole genome shotgun (WGS) entry which is preliminary data.</text>
</comment>
<protein>
    <submittedName>
        <fullName evidence="1">Uncharacterized protein</fullName>
    </submittedName>
</protein>
<sequence length="107" mass="11495">MNQLCADTGRLWIEKLTFDVTAPSTARSPNDAVAEVQELMAQIATEDGFRNAARQELEQMLALLPQARRAALAPDPAAQAMLLDQLAADAILAMTAAMLGANEDDVR</sequence>
<dbReference type="AlphaFoldDB" id="A0A1J5PWP7"/>
<reference evidence="1" key="1">
    <citation type="submission" date="2016-10" db="EMBL/GenBank/DDBJ databases">
        <title>Sequence of Gallionella enrichment culture.</title>
        <authorList>
            <person name="Poehlein A."/>
            <person name="Muehling M."/>
            <person name="Daniel R."/>
        </authorList>
    </citation>
    <scope>NUCLEOTIDE SEQUENCE</scope>
</reference>
<accession>A0A1J5PWP7</accession>
<dbReference type="EMBL" id="MLJW01003353">
    <property type="protein sequence ID" value="OIQ72247.1"/>
    <property type="molecule type" value="Genomic_DNA"/>
</dbReference>
<evidence type="ECO:0000313" key="1">
    <source>
        <dbReference type="EMBL" id="OIQ72247.1"/>
    </source>
</evidence>
<proteinExistence type="predicted"/>
<organism evidence="1">
    <name type="scientific">mine drainage metagenome</name>
    <dbReference type="NCBI Taxonomy" id="410659"/>
    <lineage>
        <taxon>unclassified sequences</taxon>
        <taxon>metagenomes</taxon>
        <taxon>ecological metagenomes</taxon>
    </lineage>
</organism>